<reference evidence="1" key="2">
    <citation type="journal article" date="2022" name="New Phytol.">
        <title>Evolutionary transition to the ectomycorrhizal habit in the genomes of a hyperdiverse lineage of mushroom-forming fungi.</title>
        <authorList>
            <person name="Looney B."/>
            <person name="Miyauchi S."/>
            <person name="Morin E."/>
            <person name="Drula E."/>
            <person name="Courty P.E."/>
            <person name="Kohler A."/>
            <person name="Kuo A."/>
            <person name="LaButti K."/>
            <person name="Pangilinan J."/>
            <person name="Lipzen A."/>
            <person name="Riley R."/>
            <person name="Andreopoulos W."/>
            <person name="He G."/>
            <person name="Johnson J."/>
            <person name="Nolan M."/>
            <person name="Tritt A."/>
            <person name="Barry K.W."/>
            <person name="Grigoriev I.V."/>
            <person name="Nagy L.G."/>
            <person name="Hibbett D."/>
            <person name="Henrissat B."/>
            <person name="Matheny P.B."/>
            <person name="Labbe J."/>
            <person name="Martin F.M."/>
        </authorList>
    </citation>
    <scope>NUCLEOTIDE SEQUENCE</scope>
    <source>
        <strain evidence="1">FP105234-sp</strain>
    </source>
</reference>
<keyword evidence="2" id="KW-1185">Reference proteome</keyword>
<proteinExistence type="predicted"/>
<comment type="caution">
    <text evidence="1">The sequence shown here is derived from an EMBL/GenBank/DDBJ whole genome shotgun (WGS) entry which is preliminary data.</text>
</comment>
<reference evidence="1" key="1">
    <citation type="submission" date="2021-02" db="EMBL/GenBank/DDBJ databases">
        <authorList>
            <consortium name="DOE Joint Genome Institute"/>
            <person name="Ahrendt S."/>
            <person name="Looney B.P."/>
            <person name="Miyauchi S."/>
            <person name="Morin E."/>
            <person name="Drula E."/>
            <person name="Courty P.E."/>
            <person name="Chicoki N."/>
            <person name="Fauchery L."/>
            <person name="Kohler A."/>
            <person name="Kuo A."/>
            <person name="Labutti K."/>
            <person name="Pangilinan J."/>
            <person name="Lipzen A."/>
            <person name="Riley R."/>
            <person name="Andreopoulos W."/>
            <person name="He G."/>
            <person name="Johnson J."/>
            <person name="Barry K.W."/>
            <person name="Grigoriev I.V."/>
            <person name="Nagy L."/>
            <person name="Hibbett D."/>
            <person name="Henrissat B."/>
            <person name="Matheny P.B."/>
            <person name="Labbe J."/>
            <person name="Martin F."/>
        </authorList>
    </citation>
    <scope>NUCLEOTIDE SEQUENCE</scope>
    <source>
        <strain evidence="1">FP105234-sp</strain>
    </source>
</reference>
<protein>
    <submittedName>
        <fullName evidence="1">Uncharacterized protein</fullName>
    </submittedName>
</protein>
<evidence type="ECO:0000313" key="1">
    <source>
        <dbReference type="EMBL" id="KAI0052042.1"/>
    </source>
</evidence>
<name>A0ACB8S791_9AGAM</name>
<dbReference type="Proteomes" id="UP000814033">
    <property type="component" value="Unassembled WGS sequence"/>
</dbReference>
<accession>A0ACB8S791</accession>
<gene>
    <name evidence="1" type="ORF">FA95DRAFT_111729</name>
</gene>
<sequence>MKNAFSTSCTPSFLVQPVTISPVRVATAQRSPLIVTVNLIRTAQESSAVSQPALVRYDLFQLVWRTRSVRRCCLLQGQEKYGDALLFNVRRKGDSSTTGHGRGRWPGMLRSLITVQIGRKRLFSVTTPSPVATADRRRKHTLRPQSYCHFNYSELQRTLRPVRTCVSSQPPELPAGVFDTYEFTEVRVGKLLGDLG</sequence>
<evidence type="ECO:0000313" key="2">
    <source>
        <dbReference type="Proteomes" id="UP000814033"/>
    </source>
</evidence>
<dbReference type="EMBL" id="MU275848">
    <property type="protein sequence ID" value="KAI0052042.1"/>
    <property type="molecule type" value="Genomic_DNA"/>
</dbReference>
<organism evidence="1 2">
    <name type="scientific">Auriscalpium vulgare</name>
    <dbReference type="NCBI Taxonomy" id="40419"/>
    <lineage>
        <taxon>Eukaryota</taxon>
        <taxon>Fungi</taxon>
        <taxon>Dikarya</taxon>
        <taxon>Basidiomycota</taxon>
        <taxon>Agaricomycotina</taxon>
        <taxon>Agaricomycetes</taxon>
        <taxon>Russulales</taxon>
        <taxon>Auriscalpiaceae</taxon>
        <taxon>Auriscalpium</taxon>
    </lineage>
</organism>